<keyword evidence="2" id="KW-1185">Reference proteome</keyword>
<sequence>MKEKTIWHPASEFPESGAYVLVVYNGRLREQTVNQKIMADFFETSHGDHAMAVGYFHPTWGAALDRRTHIPGVKYPKRTPQTNAAIVDLIGSPVDLWQGVKCWAYGKDIYALIPKPEGFH</sequence>
<protein>
    <submittedName>
        <fullName evidence="1">Uncharacterized protein</fullName>
    </submittedName>
</protein>
<comment type="caution">
    <text evidence="1">The sequence shown here is derived from an EMBL/GenBank/DDBJ whole genome shotgun (WGS) entry which is preliminary data.</text>
</comment>
<accession>A0A844G5Q4</accession>
<dbReference type="RefSeq" id="WP_154420309.1">
    <property type="nucleotide sequence ID" value="NZ_VUNS01000030.1"/>
</dbReference>
<reference evidence="1 2" key="1">
    <citation type="submission" date="2019-08" db="EMBL/GenBank/DDBJ databases">
        <title>In-depth cultivation of the pig gut microbiome towards novel bacterial diversity and tailored functional studies.</title>
        <authorList>
            <person name="Wylensek D."/>
            <person name="Hitch T.C.A."/>
            <person name="Clavel T."/>
        </authorList>
    </citation>
    <scope>NUCLEOTIDE SEQUENCE [LARGE SCALE GENOMIC DNA]</scope>
    <source>
        <strain evidence="1 2">BBE-744-WT-12</strain>
    </source>
</reference>
<evidence type="ECO:0000313" key="2">
    <source>
        <dbReference type="Proteomes" id="UP000435649"/>
    </source>
</evidence>
<dbReference type="AlphaFoldDB" id="A0A844G5Q4"/>
<evidence type="ECO:0000313" key="1">
    <source>
        <dbReference type="EMBL" id="MST99137.1"/>
    </source>
</evidence>
<organism evidence="1 2">
    <name type="scientific">Victivallis lenta</name>
    <dbReference type="NCBI Taxonomy" id="2606640"/>
    <lineage>
        <taxon>Bacteria</taxon>
        <taxon>Pseudomonadati</taxon>
        <taxon>Lentisphaerota</taxon>
        <taxon>Lentisphaeria</taxon>
        <taxon>Victivallales</taxon>
        <taxon>Victivallaceae</taxon>
        <taxon>Victivallis</taxon>
    </lineage>
</organism>
<gene>
    <name evidence="1" type="ORF">FYJ85_19055</name>
</gene>
<name>A0A844G5Q4_9BACT</name>
<proteinExistence type="predicted"/>
<dbReference type="EMBL" id="VUNS01000030">
    <property type="protein sequence ID" value="MST99137.1"/>
    <property type="molecule type" value="Genomic_DNA"/>
</dbReference>
<dbReference type="Proteomes" id="UP000435649">
    <property type="component" value="Unassembled WGS sequence"/>
</dbReference>